<name>A0A1Q8CPS1_9PSEU</name>
<sequence>MIQPSYGTPEARRHWADTLDRLVPFRDPRCAEVLTDDERTALEAAHPGGRARFWGTTDKHDRKLDRLGAGDVVLLTGGKRVRAVGEIGCVLRNPELARRLWTPDPAKCLWSNVVSFRHYRASDVPYEAVWALPGFNAGDNFMGLRLLGEDKAATILSWLGLDHSADPAPPSTGSAATAARGRRAD</sequence>
<keyword evidence="3" id="KW-1185">Reference proteome</keyword>
<accession>A0A1Q8CPS1</accession>
<protein>
    <submittedName>
        <fullName evidence="2">Uncharacterized protein</fullName>
    </submittedName>
</protein>
<reference evidence="2 3" key="1">
    <citation type="submission" date="2016-12" db="EMBL/GenBank/DDBJ databases">
        <title>The draft genome sequence of Actinophytocola sp. 11-183.</title>
        <authorList>
            <person name="Wang W."/>
            <person name="Yuan L."/>
        </authorList>
    </citation>
    <scope>NUCLEOTIDE SEQUENCE [LARGE SCALE GENOMIC DNA]</scope>
    <source>
        <strain evidence="2 3">11-183</strain>
    </source>
</reference>
<dbReference type="AlphaFoldDB" id="A0A1Q8CPS1"/>
<gene>
    <name evidence="2" type="ORF">BU204_17385</name>
</gene>
<dbReference type="EMBL" id="MSIE01000030">
    <property type="protein sequence ID" value="OLF16355.1"/>
    <property type="molecule type" value="Genomic_DNA"/>
</dbReference>
<feature type="region of interest" description="Disordered" evidence="1">
    <location>
        <begin position="166"/>
        <end position="185"/>
    </location>
</feature>
<evidence type="ECO:0000313" key="3">
    <source>
        <dbReference type="Proteomes" id="UP000185596"/>
    </source>
</evidence>
<dbReference type="STRING" id="1912961.BU204_17385"/>
<evidence type="ECO:0000256" key="1">
    <source>
        <dbReference type="SAM" id="MobiDB-lite"/>
    </source>
</evidence>
<organism evidence="2 3">
    <name type="scientific">Actinophytocola xanthii</name>
    <dbReference type="NCBI Taxonomy" id="1912961"/>
    <lineage>
        <taxon>Bacteria</taxon>
        <taxon>Bacillati</taxon>
        <taxon>Actinomycetota</taxon>
        <taxon>Actinomycetes</taxon>
        <taxon>Pseudonocardiales</taxon>
        <taxon>Pseudonocardiaceae</taxon>
    </lineage>
</organism>
<evidence type="ECO:0000313" key="2">
    <source>
        <dbReference type="EMBL" id="OLF16355.1"/>
    </source>
</evidence>
<dbReference type="Proteomes" id="UP000185596">
    <property type="component" value="Unassembled WGS sequence"/>
</dbReference>
<comment type="caution">
    <text evidence="2">The sequence shown here is derived from an EMBL/GenBank/DDBJ whole genome shotgun (WGS) entry which is preliminary data.</text>
</comment>
<proteinExistence type="predicted"/>